<accession>B5GMY5</accession>
<evidence type="ECO:0000313" key="3">
    <source>
        <dbReference type="Proteomes" id="UP000002357"/>
    </source>
</evidence>
<evidence type="ECO:0000313" key="2">
    <source>
        <dbReference type="EMBL" id="EFG04326.2"/>
    </source>
</evidence>
<proteinExistence type="predicted"/>
<organism evidence="2 3">
    <name type="scientific">Streptomyces clavuligerus</name>
    <dbReference type="NCBI Taxonomy" id="1901"/>
    <lineage>
        <taxon>Bacteria</taxon>
        <taxon>Bacillati</taxon>
        <taxon>Actinomycetota</taxon>
        <taxon>Actinomycetes</taxon>
        <taxon>Kitasatosporales</taxon>
        <taxon>Streptomycetaceae</taxon>
        <taxon>Streptomyces</taxon>
    </lineage>
</organism>
<dbReference type="OrthoDB" id="4223449at2"/>
<sequence>MSGDAPYESHNPVLLLLLLLTGVIATPWLAVRAGLLLARTGARRTRRTLLKGAVALAWAGMIGMYTWGLLHLFFLDESNQAKACQETLGPEKIKNLNGYESSFVPLRFGCRTESGRTYEAAIPGYVNPVTGLLGVTSIVLTGYAIRSDKKLEETTT</sequence>
<evidence type="ECO:0000256" key="1">
    <source>
        <dbReference type="SAM" id="Phobius"/>
    </source>
</evidence>
<protein>
    <submittedName>
        <fullName evidence="2">Uncharacterized protein</fullName>
    </submittedName>
</protein>
<keyword evidence="1" id="KW-0812">Transmembrane</keyword>
<keyword evidence="2" id="KW-0614">Plasmid</keyword>
<keyword evidence="3" id="KW-1185">Reference proteome</keyword>
<dbReference type="RefSeq" id="WP_003953103.1">
    <property type="nucleotide sequence ID" value="NZ_CM000914.1"/>
</dbReference>
<dbReference type="EMBL" id="CM000914">
    <property type="protein sequence ID" value="EFG04326.2"/>
    <property type="molecule type" value="Genomic_DNA"/>
</dbReference>
<dbReference type="GeneID" id="93733949"/>
<dbReference type="eggNOG" id="ENOG502ZXA7">
    <property type="taxonomic scope" value="Bacteria"/>
</dbReference>
<geneLocation type="plasmid" evidence="2 3">
    <name>pSCL4</name>
</geneLocation>
<dbReference type="Proteomes" id="UP000002357">
    <property type="component" value="Plasmid pSCL4"/>
</dbReference>
<dbReference type="KEGG" id="sclf:BB341_28410"/>
<name>B5GMY5_STRCL</name>
<feature type="transmembrane region" description="Helical" evidence="1">
    <location>
        <begin position="12"/>
        <end position="37"/>
    </location>
</feature>
<feature type="transmembrane region" description="Helical" evidence="1">
    <location>
        <begin position="125"/>
        <end position="145"/>
    </location>
</feature>
<dbReference type="AlphaFoldDB" id="B5GMY5"/>
<gene>
    <name evidence="2" type="ORF">SCLAV_p0840</name>
</gene>
<feature type="transmembrane region" description="Helical" evidence="1">
    <location>
        <begin position="49"/>
        <end position="70"/>
    </location>
</feature>
<keyword evidence="1" id="KW-1133">Transmembrane helix</keyword>
<reference evidence="2 3" key="1">
    <citation type="journal article" date="2010" name="Genome Biol. Evol.">
        <title>The sequence of a 1.8-mb bacterial linear plasmid reveals a rich evolutionary reservoir of secondary metabolic pathways.</title>
        <authorList>
            <person name="Medema M.H."/>
            <person name="Trefzer A."/>
            <person name="Kovalchuk A."/>
            <person name="van den Berg M."/>
            <person name="Mueller U."/>
            <person name="Heijne W."/>
            <person name="Wu L."/>
            <person name="Alam M.T."/>
            <person name="Ronning C.M."/>
            <person name="Nierman W.C."/>
            <person name="Bovenberg R.A.L."/>
            <person name="Breitling R."/>
            <person name="Takano E."/>
        </authorList>
    </citation>
    <scope>NUCLEOTIDE SEQUENCE [LARGE SCALE GENOMIC DNA]</scope>
    <source>
        <strain evidence="3">ATCC 27064 / DSM 738 / JCM 4710 / NBRC 13307 / NCIMB 12785 / NRRL 3585 / VKM Ac-602</strain>
        <plasmid evidence="2">pSCL4</plasmid>
    </source>
</reference>
<keyword evidence="1" id="KW-0472">Membrane</keyword>